<dbReference type="RefSeq" id="WP_121838265.1">
    <property type="nucleotide sequence ID" value="NZ_ML014764.1"/>
</dbReference>
<comment type="caution">
    <text evidence="1">The sequence shown here is derived from an EMBL/GenBank/DDBJ whole genome shotgun (WGS) entry which is preliminary data.</text>
</comment>
<keyword evidence="2" id="KW-1185">Reference proteome</keyword>
<dbReference type="AlphaFoldDB" id="A0A3L8PYY7"/>
<gene>
    <name evidence="1" type="ORF">D5018_06850</name>
</gene>
<evidence type="ECO:0008006" key="3">
    <source>
        <dbReference type="Google" id="ProtNLM"/>
    </source>
</evidence>
<evidence type="ECO:0000313" key="1">
    <source>
        <dbReference type="EMBL" id="RLV60505.1"/>
    </source>
</evidence>
<dbReference type="EMBL" id="QZEI01000015">
    <property type="protein sequence ID" value="RLV60505.1"/>
    <property type="molecule type" value="Genomic_DNA"/>
</dbReference>
<protein>
    <recommendedName>
        <fullName evidence="3">DNA-binding protein</fullName>
    </recommendedName>
</protein>
<evidence type="ECO:0000313" key="2">
    <source>
        <dbReference type="Proteomes" id="UP000281474"/>
    </source>
</evidence>
<dbReference type="OrthoDB" id="6401922at2"/>
<name>A0A3L8PYY7_9GAMM</name>
<reference evidence="1 2" key="1">
    <citation type="submission" date="2018-09" db="EMBL/GenBank/DDBJ databases">
        <title>Phylogeny of the Shewanellaceae, and recommendation for two new genera, Pseudoshewanella and Parashewanella.</title>
        <authorList>
            <person name="Wang G."/>
        </authorList>
    </citation>
    <scope>NUCLEOTIDE SEQUENCE [LARGE SCALE GENOMIC DNA]</scope>
    <source>
        <strain evidence="1 2">C51</strain>
    </source>
</reference>
<sequence>MKRVILTFIATLICNNAYSIDKINASQSAFHIGENVIACGVVKQISQFKKGVYLNLNAAYPNQPLTLVVWDDHIAAVEKEMGALDAMYNKSICVSGLITKYKGRSQMKIYNGFSIKKVK</sequence>
<accession>A0A3L8PYY7</accession>
<dbReference type="Proteomes" id="UP000281474">
    <property type="component" value="Unassembled WGS sequence"/>
</dbReference>
<proteinExistence type="predicted"/>
<organism evidence="1 2">
    <name type="scientific">Parashewanella curva</name>
    <dbReference type="NCBI Taxonomy" id="2338552"/>
    <lineage>
        <taxon>Bacteria</taxon>
        <taxon>Pseudomonadati</taxon>
        <taxon>Pseudomonadota</taxon>
        <taxon>Gammaproteobacteria</taxon>
        <taxon>Alteromonadales</taxon>
        <taxon>Shewanellaceae</taxon>
        <taxon>Parashewanella</taxon>
    </lineage>
</organism>